<reference evidence="2" key="2">
    <citation type="journal article" date="2015" name="Data Brief">
        <title>Shoot transcriptome of the giant reed, Arundo donax.</title>
        <authorList>
            <person name="Barrero R.A."/>
            <person name="Guerrero F.D."/>
            <person name="Moolhuijzen P."/>
            <person name="Goolsby J.A."/>
            <person name="Tidwell J."/>
            <person name="Bellgard S.E."/>
            <person name="Bellgard M.I."/>
        </authorList>
    </citation>
    <scope>NUCLEOTIDE SEQUENCE</scope>
    <source>
        <tissue evidence="2">Shoot tissue taken approximately 20 cm above the soil surface</tissue>
    </source>
</reference>
<dbReference type="AlphaFoldDB" id="A0A0A8XXY4"/>
<evidence type="ECO:0000256" key="1">
    <source>
        <dbReference type="SAM" id="MobiDB-lite"/>
    </source>
</evidence>
<protein>
    <submittedName>
        <fullName evidence="2">Uncharacterized protein</fullName>
    </submittedName>
</protein>
<proteinExistence type="predicted"/>
<dbReference type="EMBL" id="GBRH01279021">
    <property type="protein sequence ID" value="JAD18874.1"/>
    <property type="molecule type" value="Transcribed_RNA"/>
</dbReference>
<accession>A0A0A8XXY4</accession>
<reference evidence="2" key="1">
    <citation type="submission" date="2014-09" db="EMBL/GenBank/DDBJ databases">
        <authorList>
            <person name="Magalhaes I.L.F."/>
            <person name="Oliveira U."/>
            <person name="Santos F.R."/>
            <person name="Vidigal T.H.D.A."/>
            <person name="Brescovit A.D."/>
            <person name="Santos A.J."/>
        </authorList>
    </citation>
    <scope>NUCLEOTIDE SEQUENCE</scope>
    <source>
        <tissue evidence="2">Shoot tissue taken approximately 20 cm above the soil surface</tissue>
    </source>
</reference>
<organism evidence="2">
    <name type="scientific">Arundo donax</name>
    <name type="common">Giant reed</name>
    <name type="synonym">Donax arundinaceus</name>
    <dbReference type="NCBI Taxonomy" id="35708"/>
    <lineage>
        <taxon>Eukaryota</taxon>
        <taxon>Viridiplantae</taxon>
        <taxon>Streptophyta</taxon>
        <taxon>Embryophyta</taxon>
        <taxon>Tracheophyta</taxon>
        <taxon>Spermatophyta</taxon>
        <taxon>Magnoliopsida</taxon>
        <taxon>Liliopsida</taxon>
        <taxon>Poales</taxon>
        <taxon>Poaceae</taxon>
        <taxon>PACMAD clade</taxon>
        <taxon>Arundinoideae</taxon>
        <taxon>Arundineae</taxon>
        <taxon>Arundo</taxon>
    </lineage>
</organism>
<name>A0A0A8XXY4_ARUDO</name>
<sequence>MNNLRDQGRAINDNKATECYQ</sequence>
<evidence type="ECO:0000313" key="2">
    <source>
        <dbReference type="EMBL" id="JAD18874.1"/>
    </source>
</evidence>
<feature type="region of interest" description="Disordered" evidence="1">
    <location>
        <begin position="1"/>
        <end position="21"/>
    </location>
</feature>